<evidence type="ECO:0000256" key="3">
    <source>
        <dbReference type="ARBA" id="ARBA00022801"/>
    </source>
</evidence>
<dbReference type="InterPro" id="IPR020476">
    <property type="entry name" value="Nudix_hydrolase"/>
</dbReference>
<dbReference type="SUPFAM" id="SSF55811">
    <property type="entry name" value="Nudix"/>
    <property type="match status" value="1"/>
</dbReference>
<comment type="cofactor">
    <cofactor evidence="1">
        <name>Mg(2+)</name>
        <dbReference type="ChEBI" id="CHEBI:18420"/>
    </cofactor>
</comment>
<evidence type="ECO:0000313" key="7">
    <source>
        <dbReference type="EMBL" id="TGG83485.1"/>
    </source>
</evidence>
<proteinExistence type="inferred from homology"/>
<keyword evidence="3 4" id="KW-0378">Hydrolase</keyword>
<evidence type="ECO:0000256" key="2">
    <source>
        <dbReference type="ARBA" id="ARBA00005582"/>
    </source>
</evidence>
<dbReference type="PRINTS" id="PR00502">
    <property type="entry name" value="NUDIXFAMILY"/>
</dbReference>
<evidence type="ECO:0000313" key="8">
    <source>
        <dbReference type="Proteomes" id="UP000298111"/>
    </source>
</evidence>
<dbReference type="InterPro" id="IPR020084">
    <property type="entry name" value="NUDIX_hydrolase_CS"/>
</dbReference>
<sequence>MKSPMAHRSPPGFPAAAYALVTNQSRQVLIVQPPGTGGAPWRLPGGLVEPGETPREALRRELAEELGLDRQADTLLAVEWVLPRAPDRRARVVFLFSTLPVTTAEAAGLTLQRDEVAACRWVFIPLPFPHIRVPAMQLASFNDVDLNTPARDPIPPDPNSGHRMLSPTEKKRFRTWMNSLPAEGFTGGGDPSNPDNAYQLRISGYPERKVPLPEHAPGISKKGLLVDGLRPSASYAVEAKHVHNPDKCNTSRSLDAVNKTLARPPKIDAKGNMKWDPHLDSMYPKDEKSLRRHQAAVEDPRNKEIRGLEIVTNSKGSAAYWQSLMGMTGVKGDARYVP</sequence>
<dbReference type="GO" id="GO:0016787">
    <property type="term" value="F:hydrolase activity"/>
    <property type="evidence" value="ECO:0007669"/>
    <property type="project" value="UniProtKB-KW"/>
</dbReference>
<dbReference type="InterPro" id="IPR000086">
    <property type="entry name" value="NUDIX_hydrolase_dom"/>
</dbReference>
<dbReference type="InterPro" id="IPR015797">
    <property type="entry name" value="NUDIX_hydrolase-like_dom_sf"/>
</dbReference>
<dbReference type="Pfam" id="PF00293">
    <property type="entry name" value="NUDIX"/>
    <property type="match status" value="1"/>
</dbReference>
<gene>
    <name evidence="7" type="ORF">D8771_15865</name>
</gene>
<evidence type="ECO:0000256" key="5">
    <source>
        <dbReference type="SAM" id="MobiDB-lite"/>
    </source>
</evidence>
<dbReference type="PROSITE" id="PS51462">
    <property type="entry name" value="NUDIX"/>
    <property type="match status" value="1"/>
</dbReference>
<name>A0A8H1QS76_9ACTN</name>
<dbReference type="PROSITE" id="PS00893">
    <property type="entry name" value="NUDIX_BOX"/>
    <property type="match status" value="1"/>
</dbReference>
<reference evidence="7 8" key="1">
    <citation type="submission" date="2018-10" db="EMBL/GenBank/DDBJ databases">
        <title>Isolation of pseudouridimycin from Streptomyces albus DSM 40763.</title>
        <authorList>
            <person name="Rosenqvist P."/>
            <person name="Metsae-Ketelae M."/>
            <person name="Virta P."/>
        </authorList>
    </citation>
    <scope>NUCLEOTIDE SEQUENCE [LARGE SCALE GENOMIC DNA]</scope>
    <source>
        <strain evidence="7 8">DSM 40763</strain>
    </source>
</reference>
<protein>
    <submittedName>
        <fullName evidence="7">NUDIX domain-containing protein</fullName>
    </submittedName>
</protein>
<dbReference type="Pfam" id="PF15646">
    <property type="entry name" value="Tox-REase-2"/>
    <property type="match status" value="1"/>
</dbReference>
<dbReference type="PANTHER" id="PTHR43046:SF14">
    <property type="entry name" value="MUTT_NUDIX FAMILY PROTEIN"/>
    <property type="match status" value="1"/>
</dbReference>
<dbReference type="Proteomes" id="UP000298111">
    <property type="component" value="Unassembled WGS sequence"/>
</dbReference>
<feature type="domain" description="Nudix hydrolase" evidence="6">
    <location>
        <begin position="11"/>
        <end position="144"/>
    </location>
</feature>
<dbReference type="CDD" id="cd18876">
    <property type="entry name" value="NUDIX_Hydrolase"/>
    <property type="match status" value="1"/>
</dbReference>
<comment type="similarity">
    <text evidence="2 4">Belongs to the Nudix hydrolase family.</text>
</comment>
<evidence type="ECO:0000256" key="4">
    <source>
        <dbReference type="RuleBase" id="RU003476"/>
    </source>
</evidence>
<evidence type="ECO:0000256" key="1">
    <source>
        <dbReference type="ARBA" id="ARBA00001946"/>
    </source>
</evidence>
<feature type="region of interest" description="Disordered" evidence="5">
    <location>
        <begin position="267"/>
        <end position="287"/>
    </location>
</feature>
<organism evidence="7 8">
    <name type="scientific">Streptomyces albus</name>
    <dbReference type="NCBI Taxonomy" id="1888"/>
    <lineage>
        <taxon>Bacteria</taxon>
        <taxon>Bacillati</taxon>
        <taxon>Actinomycetota</taxon>
        <taxon>Actinomycetes</taxon>
        <taxon>Kitasatosporales</taxon>
        <taxon>Streptomycetaceae</taxon>
        <taxon>Streptomyces</taxon>
    </lineage>
</organism>
<dbReference type="AlphaFoldDB" id="A0A8H1QS76"/>
<evidence type="ECO:0000259" key="6">
    <source>
        <dbReference type="PROSITE" id="PS51462"/>
    </source>
</evidence>
<accession>A0A8H1QS76</accession>
<dbReference type="Gene3D" id="3.90.79.10">
    <property type="entry name" value="Nucleoside Triphosphate Pyrophosphohydrolase"/>
    <property type="match status" value="1"/>
</dbReference>
<comment type="caution">
    <text evidence="7">The sequence shown here is derived from an EMBL/GenBank/DDBJ whole genome shotgun (WGS) entry which is preliminary data.</text>
</comment>
<dbReference type="InterPro" id="IPR028906">
    <property type="entry name" value="Tox-REase-2_dom"/>
</dbReference>
<dbReference type="PANTHER" id="PTHR43046">
    <property type="entry name" value="GDP-MANNOSE MANNOSYL HYDROLASE"/>
    <property type="match status" value="1"/>
</dbReference>
<dbReference type="EMBL" id="RCIY01000055">
    <property type="protein sequence ID" value="TGG83485.1"/>
    <property type="molecule type" value="Genomic_DNA"/>
</dbReference>